<dbReference type="Proteomes" id="UP000094501">
    <property type="component" value="Unassembled WGS sequence"/>
</dbReference>
<dbReference type="Pfam" id="PF20039">
    <property type="entry name" value="DUF6441"/>
    <property type="match status" value="1"/>
</dbReference>
<proteinExistence type="predicted"/>
<name>A0A1E3VXR1_9HYPH</name>
<evidence type="ECO:0008006" key="3">
    <source>
        <dbReference type="Google" id="ProtNLM"/>
    </source>
</evidence>
<sequence length="180" mass="20332">MARVRFKKVRGADDAMASIKDRITRAVRGTTTEAARVVVKEGRRDITSAPGNWGTRWPASLRADTEVNQSRGVVTVYSTIPYFKIFEYGGKIKGKPLLWIPLGFASDARNVMARDYPGGLFRVDRTGKAPLLLSRSTGEPKYFGKESVDIPQKFHIRETCRSVGRRVKDIYYRVYRSLKG</sequence>
<evidence type="ECO:0000313" key="1">
    <source>
        <dbReference type="EMBL" id="ODR98061.1"/>
    </source>
</evidence>
<dbReference type="InterPro" id="IPR045622">
    <property type="entry name" value="DUF6441"/>
</dbReference>
<accession>A0A1E3VXR1</accession>
<gene>
    <name evidence="1" type="ORF">AUC68_11215</name>
</gene>
<comment type="caution">
    <text evidence="1">The sequence shown here is derived from an EMBL/GenBank/DDBJ whole genome shotgun (WGS) entry which is preliminary data.</text>
</comment>
<protein>
    <recommendedName>
        <fullName evidence="3">Tail protein</fullName>
    </recommendedName>
</protein>
<reference evidence="1 2" key="1">
    <citation type="journal article" date="2016" name="Environ. Microbiol.">
        <title>New Methyloceanibacter diversity from North Sea sediments includes methanotroph containing solely the soluble methane monooxygenase.</title>
        <authorList>
            <person name="Vekeman B."/>
            <person name="Kerckhof F.M."/>
            <person name="Cremers G."/>
            <person name="de Vos P."/>
            <person name="Vandamme P."/>
            <person name="Boon N."/>
            <person name="Op den Camp H.J."/>
            <person name="Heylen K."/>
        </authorList>
    </citation>
    <scope>NUCLEOTIDE SEQUENCE [LARGE SCALE GENOMIC DNA]</scope>
    <source>
        <strain evidence="1 2">R-67174</strain>
    </source>
</reference>
<evidence type="ECO:0000313" key="2">
    <source>
        <dbReference type="Proteomes" id="UP000094501"/>
    </source>
</evidence>
<keyword evidence="2" id="KW-1185">Reference proteome</keyword>
<organism evidence="1 2">
    <name type="scientific">Methyloceanibacter methanicus</name>
    <dbReference type="NCBI Taxonomy" id="1774968"/>
    <lineage>
        <taxon>Bacteria</taxon>
        <taxon>Pseudomonadati</taxon>
        <taxon>Pseudomonadota</taxon>
        <taxon>Alphaproteobacteria</taxon>
        <taxon>Hyphomicrobiales</taxon>
        <taxon>Hyphomicrobiaceae</taxon>
        <taxon>Methyloceanibacter</taxon>
    </lineage>
</organism>
<dbReference type="AlphaFoldDB" id="A0A1E3VXR1"/>
<dbReference type="OrthoDB" id="8079656at2"/>
<dbReference type="EMBL" id="LPWG01000014">
    <property type="protein sequence ID" value="ODR98061.1"/>
    <property type="molecule type" value="Genomic_DNA"/>
</dbReference>
<dbReference type="RefSeq" id="WP_069438384.1">
    <property type="nucleotide sequence ID" value="NZ_LPWG01000014.1"/>
</dbReference>